<evidence type="ECO:0000259" key="4">
    <source>
        <dbReference type="Pfam" id="PF07883"/>
    </source>
</evidence>
<evidence type="ECO:0000313" key="5">
    <source>
        <dbReference type="EMBL" id="MFD1912628.1"/>
    </source>
</evidence>
<protein>
    <recommendedName>
        <fullName evidence="3">Gentisate 1,2-dioxygenase</fullName>
        <ecNumber evidence="3">1.13.11.4</ecNumber>
    </recommendedName>
</protein>
<proteinExistence type="predicted"/>
<dbReference type="SUPFAM" id="SSF51182">
    <property type="entry name" value="RmlC-like cupins"/>
    <property type="match status" value="1"/>
</dbReference>
<reference evidence="6" key="1">
    <citation type="journal article" date="2019" name="Int. J. Syst. Evol. Microbiol.">
        <title>The Global Catalogue of Microorganisms (GCM) 10K type strain sequencing project: providing services to taxonomists for standard genome sequencing and annotation.</title>
        <authorList>
            <consortium name="The Broad Institute Genomics Platform"/>
            <consortium name="The Broad Institute Genome Sequencing Center for Infectious Disease"/>
            <person name="Wu L."/>
            <person name="Ma J."/>
        </authorList>
    </citation>
    <scope>NUCLEOTIDE SEQUENCE [LARGE SCALE GENOMIC DNA]</scope>
    <source>
        <strain evidence="6">CGMCC 4.7242</strain>
    </source>
</reference>
<gene>
    <name evidence="5" type="primary">gtdA</name>
    <name evidence="5" type="ORF">ACFSGJ_10435</name>
</gene>
<dbReference type="Proteomes" id="UP001597353">
    <property type="component" value="Unassembled WGS sequence"/>
</dbReference>
<dbReference type="Pfam" id="PF07883">
    <property type="entry name" value="Cupin_2"/>
    <property type="match status" value="1"/>
</dbReference>
<dbReference type="CDD" id="cd02216">
    <property type="entry name" value="cupin_GDO-like_N"/>
    <property type="match status" value="1"/>
</dbReference>
<evidence type="ECO:0000313" key="6">
    <source>
        <dbReference type="Proteomes" id="UP001597353"/>
    </source>
</evidence>
<name>A0ABW4S5J8_9RHOB</name>
<dbReference type="EMBL" id="JBHUGH010000008">
    <property type="protein sequence ID" value="MFD1912628.1"/>
    <property type="molecule type" value="Genomic_DNA"/>
</dbReference>
<dbReference type="RefSeq" id="WP_390261307.1">
    <property type="nucleotide sequence ID" value="NZ_JBHUGH010000008.1"/>
</dbReference>
<dbReference type="InterPro" id="IPR011960">
    <property type="entry name" value="Gentisate_dOase"/>
</dbReference>
<feature type="domain" description="Cupin type-2" evidence="4">
    <location>
        <begin position="96"/>
        <end position="163"/>
    </location>
</feature>
<dbReference type="InterPro" id="IPR013096">
    <property type="entry name" value="Cupin_2"/>
</dbReference>
<dbReference type="NCBIfam" id="TIGR02272">
    <property type="entry name" value="gentisate_1_2"/>
    <property type="match status" value="1"/>
</dbReference>
<comment type="caution">
    <text evidence="5">The sequence shown here is derived from an EMBL/GenBank/DDBJ whole genome shotgun (WGS) entry which is preliminary data.</text>
</comment>
<dbReference type="InterPro" id="IPR011051">
    <property type="entry name" value="RmlC_Cupin_sf"/>
</dbReference>
<dbReference type="CDD" id="cd06992">
    <property type="entry name" value="cupin_GDO-like_C"/>
    <property type="match status" value="1"/>
</dbReference>
<dbReference type="GO" id="GO:0047922">
    <property type="term" value="F:gentisate 1,2-dioxygenase activity"/>
    <property type="evidence" value="ECO:0007669"/>
    <property type="project" value="UniProtKB-EC"/>
</dbReference>
<dbReference type="PANTHER" id="PTHR41517:SF1">
    <property type="entry name" value="CUPIN"/>
    <property type="match status" value="1"/>
</dbReference>
<dbReference type="EC" id="1.13.11.4" evidence="3"/>
<keyword evidence="6" id="KW-1185">Reference proteome</keyword>
<organism evidence="5 6">
    <name type="scientific">Halodurantibacterium flavum</name>
    <dbReference type="NCBI Taxonomy" id="1382802"/>
    <lineage>
        <taxon>Bacteria</taxon>
        <taxon>Pseudomonadati</taxon>
        <taxon>Pseudomonadota</taxon>
        <taxon>Alphaproteobacteria</taxon>
        <taxon>Rhodobacterales</taxon>
        <taxon>Paracoccaceae</taxon>
        <taxon>Halodurantibacterium</taxon>
    </lineage>
</organism>
<dbReference type="InterPro" id="IPR014710">
    <property type="entry name" value="RmlC-like_jellyroll"/>
</dbReference>
<keyword evidence="1" id="KW-0223">Dioxygenase</keyword>
<dbReference type="Gene3D" id="2.60.120.10">
    <property type="entry name" value="Jelly Rolls"/>
    <property type="match status" value="1"/>
</dbReference>
<evidence type="ECO:0000256" key="3">
    <source>
        <dbReference type="NCBIfam" id="TIGR02272"/>
    </source>
</evidence>
<dbReference type="InterPro" id="IPR047183">
    <property type="entry name" value="GDO-like"/>
</dbReference>
<evidence type="ECO:0000256" key="1">
    <source>
        <dbReference type="ARBA" id="ARBA00022964"/>
    </source>
</evidence>
<sequence length="352" mass="39292">MSLIEKPVETAERAKFYDKIDGGSYTALWTVLSSIITPEPKSACVSHLWHFDEAKSYLLEAGGLITAKEAERRVLVLENPGLRGQSRITTSLYAGLQIVMPGEVAPAHRHSQSALRFVMDGSGAHTAVDGERTNLGFGDFVITPAGAWHDHGNHSSEPMIWLDGLDIPIVSVFDASFAEEHHEDEQPITRQTDDTKWRFASNMLPVDYERARLSSPIFNYPYARSREALENLKKQGELDPCHGIKMRYVNPVDGGWAMPTMSTCLQLLPKGFKTHPYRSTDATVFVVTEGKGRSTIAGKTYEWAPKDIFVVPSWKTVVHEAESEAVLFSYSDRVCQEKLGLWREDRGNAVPL</sequence>
<evidence type="ECO:0000256" key="2">
    <source>
        <dbReference type="ARBA" id="ARBA00023002"/>
    </source>
</evidence>
<accession>A0ABW4S5J8</accession>
<keyword evidence="2 5" id="KW-0560">Oxidoreductase</keyword>
<dbReference type="PANTHER" id="PTHR41517">
    <property type="entry name" value="1,2-DIOXYGENASE PROTEIN-RELATED"/>
    <property type="match status" value="1"/>
</dbReference>